<feature type="binding site" evidence="5">
    <location>
        <position position="197"/>
    </location>
    <ligand>
        <name>substrate</name>
    </ligand>
</feature>
<dbReference type="HAMAP" id="MF_00956">
    <property type="entry name" value="GDP_fucose_synth"/>
    <property type="match status" value="1"/>
</dbReference>
<feature type="binding site" evidence="5">
    <location>
        <begin position="173"/>
        <end position="176"/>
    </location>
    <ligand>
        <name>NADP(+)</name>
        <dbReference type="ChEBI" id="CHEBI:58349"/>
    </ligand>
</feature>
<feature type="binding site" evidence="5">
    <location>
        <position position="219"/>
    </location>
    <ligand>
        <name>substrate</name>
    </ligand>
</feature>
<dbReference type="RefSeq" id="WP_100883950.1">
    <property type="nucleotide sequence ID" value="NZ_JAAORC010000002.1"/>
</dbReference>
<feature type="binding site" evidence="5">
    <location>
        <begin position="115"/>
        <end position="118"/>
    </location>
    <ligand>
        <name>NADP(+)</name>
        <dbReference type="ChEBI" id="CHEBI:58349"/>
    </ligand>
</feature>
<dbReference type="Pfam" id="PF01370">
    <property type="entry name" value="Epimerase"/>
    <property type="match status" value="1"/>
</dbReference>
<evidence type="ECO:0000256" key="4">
    <source>
        <dbReference type="ARBA" id="ARBA00023235"/>
    </source>
</evidence>
<feature type="binding site" evidence="5">
    <location>
        <begin position="14"/>
        <end position="20"/>
    </location>
    <ligand>
        <name>NADP(+)</name>
        <dbReference type="ChEBI" id="CHEBI:58349"/>
    </ligand>
</feature>
<keyword evidence="2 5" id="KW-0521">NADP</keyword>
<dbReference type="Proteomes" id="UP000666562">
    <property type="component" value="Unassembled WGS sequence"/>
</dbReference>
<reference evidence="7" key="1">
    <citation type="submission" date="2020-03" db="EMBL/GenBank/DDBJ databases">
        <title>Genome differentiation and subclade ecological adaptation of Prochlorococcus HLII clade in the global ocean.</title>
        <authorList>
            <person name="Yan W."/>
            <person name="Fen X."/>
            <person name="Zhang W."/>
        </authorList>
    </citation>
    <scope>NUCLEOTIDE SEQUENCE</scope>
    <source>
        <strain evidence="7">XMU1401</strain>
    </source>
</reference>
<comment type="function">
    <text evidence="5">Catalyzes the two-step NADP-dependent conversion of GDP-4-dehydro-6-deoxy-D-mannose to GDP-fucose, involving an epimerase and a reductase reaction.</text>
</comment>
<dbReference type="GO" id="GO:0042351">
    <property type="term" value="P:'de novo' GDP-L-fucose biosynthetic process"/>
    <property type="evidence" value="ECO:0007669"/>
    <property type="project" value="UniProtKB-UniRule"/>
</dbReference>
<proteinExistence type="inferred from homology"/>
<name>A0A8I1X6Y3_PROMR</name>
<evidence type="ECO:0000256" key="3">
    <source>
        <dbReference type="ARBA" id="ARBA00023002"/>
    </source>
</evidence>
<dbReference type="EMBL" id="JAAORC010000002">
    <property type="protein sequence ID" value="MBO8223305.1"/>
    <property type="molecule type" value="Genomic_DNA"/>
</dbReference>
<dbReference type="CDD" id="cd05239">
    <property type="entry name" value="GDP_FS_SDR_e"/>
    <property type="match status" value="1"/>
</dbReference>
<dbReference type="InterPro" id="IPR001509">
    <property type="entry name" value="Epimerase_deHydtase"/>
</dbReference>
<feature type="active site" description="Proton donor/acceptor" evidence="5">
    <location>
        <position position="146"/>
    </location>
</feature>
<dbReference type="GO" id="GO:0050577">
    <property type="term" value="F:GDP-L-fucose synthase activity"/>
    <property type="evidence" value="ECO:0007669"/>
    <property type="project" value="UniProtKB-UniRule"/>
</dbReference>
<comment type="caution">
    <text evidence="7">The sequence shown here is derived from an EMBL/GenBank/DDBJ whole genome shotgun (WGS) entry which is preliminary data.</text>
</comment>
<keyword evidence="4 5" id="KW-0413">Isomerase</keyword>
<organism evidence="7 8">
    <name type="scientific">Prochlorococcus marinus str. XMU1401</name>
    <dbReference type="NCBI Taxonomy" id="2052594"/>
    <lineage>
        <taxon>Bacteria</taxon>
        <taxon>Bacillati</taxon>
        <taxon>Cyanobacteriota</taxon>
        <taxon>Cyanophyceae</taxon>
        <taxon>Synechococcales</taxon>
        <taxon>Prochlorococcaceae</taxon>
        <taxon>Prochlorococcus</taxon>
    </lineage>
</organism>
<feature type="site" description="Important for catalytic activity" evidence="5">
    <location>
        <position position="117"/>
    </location>
</feature>
<dbReference type="PANTHER" id="PTHR43238">
    <property type="entry name" value="GDP-L-FUCOSE SYNTHASE"/>
    <property type="match status" value="1"/>
</dbReference>
<comment type="similarity">
    <text evidence="1 5">Belongs to the NAD(P)-dependent epimerase/dehydratase family. Fucose synthase subfamily.</text>
</comment>
<dbReference type="Gene3D" id="3.90.25.10">
    <property type="entry name" value="UDP-galactose 4-epimerase, domain 1"/>
    <property type="match status" value="1"/>
</dbReference>
<dbReference type="PANTHER" id="PTHR43238:SF1">
    <property type="entry name" value="GDP-L-FUCOSE SYNTHASE"/>
    <property type="match status" value="1"/>
</dbReference>
<feature type="binding site" evidence="5">
    <location>
        <position position="150"/>
    </location>
    <ligand>
        <name>NADP(+)</name>
        <dbReference type="ChEBI" id="CHEBI:58349"/>
    </ligand>
</feature>
<sequence>MKKISLHEKIFVAGSRGMAGSAICRALKKHGYGTNTNRGELLTPVRQELNLLDSNALNNWFLKNKPTVVVLAAGKVGGILANSNSPTEFLLENIKIQTNVIETSWRFGVKRLLFLGSSCIYPKFAHQPISEDSLLSGPLELTNQWYAIAKITGIKLCKSLRTQYGFDAISLMPTNLYGPGDNYHPTNSHVMASLIKKFCEASFYSIKSVNCWGSGTPLREFLHVDDLGEAVVFALENWDPSSKNAPLDNSGVPLDFLNVGSGKDISIKDLSKKIAQFSGFDGEVVWDSTKPDGTPKKQLDCKRINNLGWNAQINLDEGLKETVCNYMAKLKQTLE</sequence>
<dbReference type="EC" id="1.1.1.271" evidence="5"/>
<feature type="domain" description="NAD-dependent epimerase/dehydratase" evidence="6">
    <location>
        <begin position="10"/>
        <end position="239"/>
    </location>
</feature>
<gene>
    <name evidence="5" type="primary">fcl</name>
    <name evidence="7" type="ORF">HA142_07245</name>
</gene>
<evidence type="ECO:0000259" key="6">
    <source>
        <dbReference type="Pfam" id="PF01370"/>
    </source>
</evidence>
<accession>A0A8I1X6Y3</accession>
<dbReference type="InterPro" id="IPR028614">
    <property type="entry name" value="GDP_fucose/colitose_synth"/>
</dbReference>
<dbReference type="Gene3D" id="3.40.50.720">
    <property type="entry name" value="NAD(P)-binding Rossmann-like Domain"/>
    <property type="match status" value="1"/>
</dbReference>
<feature type="binding site" evidence="5">
    <location>
        <position position="212"/>
    </location>
    <ligand>
        <name>substrate</name>
    </ligand>
</feature>
<dbReference type="UniPathway" id="UPA00128">
    <property type="reaction ID" value="UER00191"/>
</dbReference>
<protein>
    <recommendedName>
        <fullName evidence="5">GDP-L-fucose synthase</fullName>
        <ecNumber evidence="5">1.1.1.271</ecNumber>
    </recommendedName>
    <alternativeName>
        <fullName evidence="5">GDP-4-keto-6-deoxy-D-mannose-3,5-epimerase-4-reductase</fullName>
    </alternativeName>
</protein>
<dbReference type="AlphaFoldDB" id="A0A8I1X6Y3"/>
<evidence type="ECO:0000313" key="8">
    <source>
        <dbReference type="Proteomes" id="UP000666562"/>
    </source>
</evidence>
<keyword evidence="5" id="KW-0511">Multifunctional enzyme</keyword>
<feature type="binding site" evidence="5">
    <location>
        <position position="292"/>
    </location>
    <ligand>
        <name>substrate</name>
    </ligand>
</feature>
<feature type="site" description="Important for catalytic activity" evidence="5">
    <location>
        <position position="119"/>
    </location>
</feature>
<feature type="binding site" evidence="5">
    <location>
        <position position="189"/>
    </location>
    <ligand>
        <name>NADP(+)</name>
        <dbReference type="ChEBI" id="CHEBI:58349"/>
    </ligand>
</feature>
<evidence type="ECO:0000256" key="2">
    <source>
        <dbReference type="ARBA" id="ARBA00022857"/>
    </source>
</evidence>
<dbReference type="InterPro" id="IPR036291">
    <property type="entry name" value="NAD(P)-bd_dom_sf"/>
</dbReference>
<evidence type="ECO:0000256" key="5">
    <source>
        <dbReference type="HAMAP-Rule" id="MF_00956"/>
    </source>
</evidence>
<comment type="catalytic activity">
    <reaction evidence="5">
        <text>GDP-beta-L-fucose + NADP(+) = GDP-4-dehydro-alpha-D-rhamnose + NADPH + H(+)</text>
        <dbReference type="Rhea" id="RHEA:18885"/>
        <dbReference type="ChEBI" id="CHEBI:15378"/>
        <dbReference type="ChEBI" id="CHEBI:57273"/>
        <dbReference type="ChEBI" id="CHEBI:57783"/>
        <dbReference type="ChEBI" id="CHEBI:57964"/>
        <dbReference type="ChEBI" id="CHEBI:58349"/>
        <dbReference type="EC" id="1.1.1.271"/>
    </reaction>
</comment>
<evidence type="ECO:0000256" key="1">
    <source>
        <dbReference type="ARBA" id="ARBA00005959"/>
    </source>
</evidence>
<dbReference type="GO" id="GO:0070401">
    <property type="term" value="F:NADP+ binding"/>
    <property type="evidence" value="ECO:0007669"/>
    <property type="project" value="UniProtKB-UniRule"/>
</dbReference>
<comment type="pathway">
    <text evidence="5">Nucleotide-sugar biosynthesis; GDP-L-fucose biosynthesis via de novo pathway; GDP-L-fucose from GDP-alpha-D-mannose: step 2/2.</text>
</comment>
<evidence type="ECO:0000313" key="7">
    <source>
        <dbReference type="EMBL" id="MBO8223305.1"/>
    </source>
</evidence>
<keyword evidence="3 5" id="KW-0560">Oxidoreductase</keyword>
<dbReference type="GO" id="GO:0016853">
    <property type="term" value="F:isomerase activity"/>
    <property type="evidence" value="ECO:0007669"/>
    <property type="project" value="UniProtKB-KW"/>
</dbReference>
<dbReference type="SUPFAM" id="SSF51735">
    <property type="entry name" value="NAD(P)-binding Rossmann-fold domains"/>
    <property type="match status" value="1"/>
</dbReference>